<accession>A0A1S3ED27</accession>
<evidence type="ECO:0000313" key="5">
    <source>
        <dbReference type="RefSeq" id="XP_012572856.1"/>
    </source>
</evidence>
<evidence type="ECO:0000256" key="3">
    <source>
        <dbReference type="SAM" id="MobiDB-lite"/>
    </source>
</evidence>
<dbReference type="GO" id="GO:0004860">
    <property type="term" value="F:protein kinase inhibitor activity"/>
    <property type="evidence" value="ECO:0007669"/>
    <property type="project" value="UniProtKB-KW"/>
</dbReference>
<dbReference type="PANTHER" id="PTHR33142">
    <property type="entry name" value="CYCLIN-DEPENDENT PROTEIN KINASE INHIBITOR SMR13"/>
    <property type="match status" value="1"/>
</dbReference>
<evidence type="ECO:0000256" key="2">
    <source>
        <dbReference type="ARBA" id="ARBA00023306"/>
    </source>
</evidence>
<dbReference type="InterPro" id="IPR040389">
    <property type="entry name" value="SMR"/>
</dbReference>
<dbReference type="Proteomes" id="UP000087171">
    <property type="component" value="Chromosome Ca1"/>
</dbReference>
<feature type="compositionally biased region" description="Basic and acidic residues" evidence="3">
    <location>
        <begin position="1"/>
        <end position="11"/>
    </location>
</feature>
<keyword evidence="2" id="KW-0131">Cell cycle</keyword>
<feature type="region of interest" description="Disordered" evidence="3">
    <location>
        <begin position="48"/>
        <end position="91"/>
    </location>
</feature>
<keyword evidence="1" id="KW-0649">Protein kinase inhibitor</keyword>
<evidence type="ECO:0000313" key="4">
    <source>
        <dbReference type="Proteomes" id="UP000087171"/>
    </source>
</evidence>
<evidence type="ECO:0000256" key="1">
    <source>
        <dbReference type="ARBA" id="ARBA00023013"/>
    </source>
</evidence>
<proteinExistence type="predicted"/>
<keyword evidence="4" id="KW-1185">Reference proteome</keyword>
<organism evidence="4 5">
    <name type="scientific">Cicer arietinum</name>
    <name type="common">Chickpea</name>
    <name type="synonym">Garbanzo</name>
    <dbReference type="NCBI Taxonomy" id="3827"/>
    <lineage>
        <taxon>Eukaryota</taxon>
        <taxon>Viridiplantae</taxon>
        <taxon>Streptophyta</taxon>
        <taxon>Embryophyta</taxon>
        <taxon>Tracheophyta</taxon>
        <taxon>Spermatophyta</taxon>
        <taxon>Magnoliopsida</taxon>
        <taxon>eudicotyledons</taxon>
        <taxon>Gunneridae</taxon>
        <taxon>Pentapetalae</taxon>
        <taxon>rosids</taxon>
        <taxon>fabids</taxon>
        <taxon>Fabales</taxon>
        <taxon>Fabaceae</taxon>
        <taxon>Papilionoideae</taxon>
        <taxon>50 kb inversion clade</taxon>
        <taxon>NPAAA clade</taxon>
        <taxon>Hologalegina</taxon>
        <taxon>IRL clade</taxon>
        <taxon>Cicereae</taxon>
        <taxon>Cicer</taxon>
    </lineage>
</organism>
<feature type="region of interest" description="Disordered" evidence="3">
    <location>
        <begin position="1"/>
        <end position="36"/>
    </location>
</feature>
<reference evidence="5" key="2">
    <citation type="submission" date="2025-08" db="UniProtKB">
        <authorList>
            <consortium name="RefSeq"/>
        </authorList>
    </citation>
    <scope>IDENTIFICATION</scope>
    <source>
        <tissue evidence="5">Etiolated seedlings</tissue>
    </source>
</reference>
<protein>
    <submittedName>
        <fullName evidence="5">Uncharacterized protein LOC105852352</fullName>
    </submittedName>
</protein>
<name>A0A1S3ED27_CICAR</name>
<dbReference type="OrthoDB" id="1391551at2759"/>
<dbReference type="PANTHER" id="PTHR33142:SF8">
    <property type="entry name" value="CYCLIN-DEPENDENT PROTEIN KINASE INHIBITOR SMR9"/>
    <property type="match status" value="1"/>
</dbReference>
<sequence length="122" mass="13842">MNTGSNDEKKNIQQIETTNDREQSGETNEGTDSPELVIVIPRFVMEEDELEGFKTPTGPEYQIPPPLVCPSAPKRKPRPKSPSIEQTSPLFQVPTPEEVDLFFQSLIEQYLARINIKKNKND</sequence>
<reference evidence="4" key="1">
    <citation type="journal article" date="2013" name="Nat. Biotechnol.">
        <title>Draft genome sequence of chickpea (Cicer arietinum) provides a resource for trait improvement.</title>
        <authorList>
            <person name="Varshney R.K."/>
            <person name="Song C."/>
            <person name="Saxena R.K."/>
            <person name="Azam S."/>
            <person name="Yu S."/>
            <person name="Sharpe A.G."/>
            <person name="Cannon S."/>
            <person name="Baek J."/>
            <person name="Rosen B.D."/>
            <person name="Tar'an B."/>
            <person name="Millan T."/>
            <person name="Zhang X."/>
            <person name="Ramsay L.D."/>
            <person name="Iwata A."/>
            <person name="Wang Y."/>
            <person name="Nelson W."/>
            <person name="Farmer A.D."/>
            <person name="Gaur P.M."/>
            <person name="Soderlund C."/>
            <person name="Penmetsa R.V."/>
            <person name="Xu C."/>
            <person name="Bharti A.K."/>
            <person name="He W."/>
            <person name="Winter P."/>
            <person name="Zhao S."/>
            <person name="Hane J.K."/>
            <person name="Carrasquilla-Garcia N."/>
            <person name="Condie J.A."/>
            <person name="Upadhyaya H.D."/>
            <person name="Luo M.C."/>
            <person name="Thudi M."/>
            <person name="Gowda C.L."/>
            <person name="Singh N.P."/>
            <person name="Lichtenzveig J."/>
            <person name="Gali K.K."/>
            <person name="Rubio J."/>
            <person name="Nadarajan N."/>
            <person name="Dolezel J."/>
            <person name="Bansal K.C."/>
            <person name="Xu X."/>
            <person name="Edwards D."/>
            <person name="Zhang G."/>
            <person name="Kahl G."/>
            <person name="Gil J."/>
            <person name="Singh K.B."/>
            <person name="Datta S.K."/>
            <person name="Jackson S.A."/>
            <person name="Wang J."/>
            <person name="Cook D.R."/>
        </authorList>
    </citation>
    <scope>NUCLEOTIDE SEQUENCE [LARGE SCALE GENOMIC DNA]</scope>
    <source>
        <strain evidence="4">cv. CDC Frontier</strain>
    </source>
</reference>
<dbReference type="GO" id="GO:0032875">
    <property type="term" value="P:regulation of DNA endoreduplication"/>
    <property type="evidence" value="ECO:0007669"/>
    <property type="project" value="InterPro"/>
</dbReference>
<dbReference type="RefSeq" id="XP_012572856.1">
    <property type="nucleotide sequence ID" value="XM_012717402.2"/>
</dbReference>
<dbReference type="AlphaFoldDB" id="A0A1S3ED27"/>
<gene>
    <name evidence="5" type="primary">LOC105852352</name>
</gene>